<dbReference type="GO" id="GO:0071555">
    <property type="term" value="P:cell wall organization"/>
    <property type="evidence" value="ECO:0007669"/>
    <property type="project" value="UniProtKB-KW"/>
</dbReference>
<dbReference type="GO" id="GO:0008360">
    <property type="term" value="P:regulation of cell shape"/>
    <property type="evidence" value="ECO:0007669"/>
    <property type="project" value="UniProtKB-KW"/>
</dbReference>
<comment type="catalytic activity">
    <reaction evidence="12">
        <text>Preferential cleavage: (Ac)2-L-Lys-D-Ala-|-D-Ala. Also transpeptidation of peptidyl-alanyl moieties that are N-acyl substituents of D-alanine.</text>
        <dbReference type="EC" id="3.4.16.4"/>
    </reaction>
</comment>
<dbReference type="PRINTS" id="PR00725">
    <property type="entry name" value="DADACBPTASE1"/>
</dbReference>
<comment type="caution">
    <text evidence="18">The sequence shown here is derived from an EMBL/GenBank/DDBJ whole genome shotgun (WGS) entry which is preliminary data.</text>
</comment>
<evidence type="ECO:0000256" key="3">
    <source>
        <dbReference type="ARBA" id="ARBA00007164"/>
    </source>
</evidence>
<dbReference type="GO" id="GO:0009002">
    <property type="term" value="F:serine-type D-Ala-D-Ala carboxypeptidase activity"/>
    <property type="evidence" value="ECO:0007669"/>
    <property type="project" value="UniProtKB-EC"/>
</dbReference>
<dbReference type="InterPro" id="IPR037167">
    <property type="entry name" value="Peptidase_S11_C_sf"/>
</dbReference>
<dbReference type="SUPFAM" id="SSF69189">
    <property type="entry name" value="Penicillin-binding protein associated domain"/>
    <property type="match status" value="1"/>
</dbReference>
<dbReference type="InterPro" id="IPR001967">
    <property type="entry name" value="Peptidase_S11_N"/>
</dbReference>
<dbReference type="RefSeq" id="WP_010754000.1">
    <property type="nucleotide sequence ID" value="NZ_JARQBJ010000001.1"/>
</dbReference>
<feature type="signal peptide" evidence="16">
    <location>
        <begin position="1"/>
        <end position="30"/>
    </location>
</feature>
<keyword evidence="5" id="KW-0121">Carboxypeptidase</keyword>
<dbReference type="Gene3D" id="2.60.410.10">
    <property type="entry name" value="D-Ala-D-Ala carboxypeptidase, C-terminal domain"/>
    <property type="match status" value="1"/>
</dbReference>
<keyword evidence="8 18" id="KW-0378">Hydrolase</keyword>
<evidence type="ECO:0000256" key="15">
    <source>
        <dbReference type="RuleBase" id="RU004016"/>
    </source>
</evidence>
<comment type="function">
    <text evidence="1">Removes C-terminal D-alanyl residues from sugar-peptide cell wall precursors.</text>
</comment>
<dbReference type="AlphaFoldDB" id="A0AAW8TSS9"/>
<dbReference type="SMART" id="SM00936">
    <property type="entry name" value="PBP5_C"/>
    <property type="match status" value="1"/>
</dbReference>
<dbReference type="GO" id="GO:0009252">
    <property type="term" value="P:peptidoglycan biosynthetic process"/>
    <property type="evidence" value="ECO:0007669"/>
    <property type="project" value="UniProtKB-KW"/>
</dbReference>
<keyword evidence="6" id="KW-0645">Protease</keyword>
<comment type="similarity">
    <text evidence="3 15">Belongs to the peptidase S11 family.</text>
</comment>
<feature type="active site" description="Proton acceptor" evidence="13">
    <location>
        <position position="69"/>
    </location>
</feature>
<keyword evidence="11" id="KW-0961">Cell wall biogenesis/degradation</keyword>
<organism evidence="18 19">
    <name type="scientific">Enterococcus asini</name>
    <dbReference type="NCBI Taxonomy" id="57732"/>
    <lineage>
        <taxon>Bacteria</taxon>
        <taxon>Bacillati</taxon>
        <taxon>Bacillota</taxon>
        <taxon>Bacilli</taxon>
        <taxon>Lactobacillales</taxon>
        <taxon>Enterococcaceae</taxon>
        <taxon>Enterococcus</taxon>
    </lineage>
</organism>
<dbReference type="GeneID" id="78365402"/>
<protein>
    <recommendedName>
        <fullName evidence="4">serine-type D-Ala-D-Ala carboxypeptidase</fullName>
        <ecNumber evidence="4">3.4.16.4</ecNumber>
    </recommendedName>
</protein>
<feature type="binding site" evidence="14">
    <location>
        <position position="255"/>
    </location>
    <ligand>
        <name>substrate</name>
    </ligand>
</feature>
<evidence type="ECO:0000313" key="18">
    <source>
        <dbReference type="EMBL" id="MDT2809358.1"/>
    </source>
</evidence>
<dbReference type="GO" id="GO:0006508">
    <property type="term" value="P:proteolysis"/>
    <property type="evidence" value="ECO:0007669"/>
    <property type="project" value="UniProtKB-KW"/>
</dbReference>
<dbReference type="Pfam" id="PF07943">
    <property type="entry name" value="PBP5_C"/>
    <property type="match status" value="1"/>
</dbReference>
<dbReference type="InterPro" id="IPR015956">
    <property type="entry name" value="Peniciliin-bd_prot_C_sf"/>
</dbReference>
<dbReference type="InterPro" id="IPR012338">
    <property type="entry name" value="Beta-lactam/transpept-like"/>
</dbReference>
<evidence type="ECO:0000256" key="5">
    <source>
        <dbReference type="ARBA" id="ARBA00022645"/>
    </source>
</evidence>
<proteinExistence type="inferred from homology"/>
<feature type="chain" id="PRO_5043477159" description="serine-type D-Ala-D-Ala carboxypeptidase" evidence="16">
    <location>
        <begin position="31"/>
        <end position="438"/>
    </location>
</feature>
<evidence type="ECO:0000256" key="16">
    <source>
        <dbReference type="SAM" id="SignalP"/>
    </source>
</evidence>
<dbReference type="PANTHER" id="PTHR21581:SF11">
    <property type="entry name" value="D-ALANYL-D-ALANINE CARBOXYPEPTIDASE DACA"/>
    <property type="match status" value="1"/>
</dbReference>
<dbReference type="Pfam" id="PF00768">
    <property type="entry name" value="Peptidase_S11"/>
    <property type="match status" value="1"/>
</dbReference>
<dbReference type="EMBL" id="JARQBJ010000001">
    <property type="protein sequence ID" value="MDT2809358.1"/>
    <property type="molecule type" value="Genomic_DNA"/>
</dbReference>
<evidence type="ECO:0000256" key="8">
    <source>
        <dbReference type="ARBA" id="ARBA00022801"/>
    </source>
</evidence>
<evidence type="ECO:0000256" key="2">
    <source>
        <dbReference type="ARBA" id="ARBA00004752"/>
    </source>
</evidence>
<evidence type="ECO:0000256" key="10">
    <source>
        <dbReference type="ARBA" id="ARBA00022984"/>
    </source>
</evidence>
<dbReference type="Gene3D" id="3.40.710.10">
    <property type="entry name" value="DD-peptidase/beta-lactamase superfamily"/>
    <property type="match status" value="1"/>
</dbReference>
<feature type="domain" description="Peptidase S11 D-Ala-D-Ala carboxypeptidase A C-terminal" evidence="17">
    <location>
        <begin position="309"/>
        <end position="418"/>
    </location>
</feature>
<evidence type="ECO:0000256" key="12">
    <source>
        <dbReference type="ARBA" id="ARBA00034000"/>
    </source>
</evidence>
<keyword evidence="9" id="KW-0133">Cell shape</keyword>
<evidence type="ECO:0000259" key="17">
    <source>
        <dbReference type="SMART" id="SM00936"/>
    </source>
</evidence>
<reference evidence="18" key="1">
    <citation type="submission" date="2023-03" db="EMBL/GenBank/DDBJ databases">
        <authorList>
            <person name="Shen W."/>
            <person name="Cai J."/>
        </authorList>
    </citation>
    <scope>NUCLEOTIDE SEQUENCE</scope>
    <source>
        <strain evidence="18">B226-2</strain>
    </source>
</reference>
<evidence type="ECO:0000256" key="14">
    <source>
        <dbReference type="PIRSR" id="PIRSR618044-2"/>
    </source>
</evidence>
<dbReference type="InterPro" id="IPR018044">
    <property type="entry name" value="Peptidase_S11"/>
</dbReference>
<keyword evidence="7 16" id="KW-0732">Signal</keyword>
<dbReference type="EC" id="3.4.16.4" evidence="4"/>
<dbReference type="Proteomes" id="UP001256711">
    <property type="component" value="Unassembled WGS sequence"/>
</dbReference>
<evidence type="ECO:0000256" key="11">
    <source>
        <dbReference type="ARBA" id="ARBA00023316"/>
    </source>
</evidence>
<evidence type="ECO:0000313" key="19">
    <source>
        <dbReference type="Proteomes" id="UP001256711"/>
    </source>
</evidence>
<evidence type="ECO:0000256" key="9">
    <source>
        <dbReference type="ARBA" id="ARBA00022960"/>
    </source>
</evidence>
<feature type="active site" description="Acyl-ester intermediate" evidence="13">
    <location>
        <position position="66"/>
    </location>
</feature>
<accession>A0AAW8TSS9</accession>
<comment type="pathway">
    <text evidence="2">Cell wall biogenesis; peptidoglycan biosynthesis.</text>
</comment>
<name>A0AAW8TSS9_9ENTE</name>
<dbReference type="PANTHER" id="PTHR21581">
    <property type="entry name" value="D-ALANYL-D-ALANINE CARBOXYPEPTIDASE"/>
    <property type="match status" value="1"/>
</dbReference>
<evidence type="ECO:0000256" key="7">
    <source>
        <dbReference type="ARBA" id="ARBA00022729"/>
    </source>
</evidence>
<dbReference type="InterPro" id="IPR012907">
    <property type="entry name" value="Peptidase_S11_C"/>
</dbReference>
<feature type="active site" evidence="13">
    <location>
        <position position="130"/>
    </location>
</feature>
<sequence length="438" mass="47613">MTKRFRFLITTLLALAMTIGALLPMQEVHAAETDFKVASKAALSVDFETGKIFYEQDADTPMGIASVTKIIGLYIVEEKIKNGELSWDDPVTISQAAADLSVTPDLSNVALNVGEDYTVKELFHASLIASGNAAIMALGEKVAGSEPKFVDMMREQVKKWGITDATLVNSSGLNNSYLGDNIYPGTAKDDENLMSAKDVAIVARHLIKDFPDILEISSTPTETFAAGTTSEVEMVNWNWMLPGFLNYKEGVDGLKTGTTDLAGACFVGTMVKDGQRIITVVLNATNHAEDPSARFVETSKLMDYTFDNWKQEEVVAADSQIPDLKTLAVKDGKELTVKVALKDPVKLWVRSDMDKSKVTITPELNKNAKDKELTAPVEKNTEVGTATVALTEDDLGYLEESDNTASTSAIETTASVEKANFFVIAGRSIKNFFQGLFS</sequence>
<evidence type="ECO:0000256" key="6">
    <source>
        <dbReference type="ARBA" id="ARBA00022670"/>
    </source>
</evidence>
<keyword evidence="10" id="KW-0573">Peptidoglycan synthesis</keyword>
<evidence type="ECO:0000256" key="4">
    <source>
        <dbReference type="ARBA" id="ARBA00012448"/>
    </source>
</evidence>
<gene>
    <name evidence="18" type="ORF">P7H43_02460</name>
</gene>
<evidence type="ECO:0000256" key="13">
    <source>
        <dbReference type="PIRSR" id="PIRSR618044-1"/>
    </source>
</evidence>
<dbReference type="SUPFAM" id="SSF56601">
    <property type="entry name" value="beta-lactamase/transpeptidase-like"/>
    <property type="match status" value="1"/>
</dbReference>
<evidence type="ECO:0000256" key="1">
    <source>
        <dbReference type="ARBA" id="ARBA00003217"/>
    </source>
</evidence>